<dbReference type="Pfam" id="PF07804">
    <property type="entry name" value="HipA_C"/>
    <property type="match status" value="1"/>
</dbReference>
<evidence type="ECO:0000256" key="3">
    <source>
        <dbReference type="ARBA" id="ARBA00022777"/>
    </source>
</evidence>
<evidence type="ECO:0000313" key="7">
    <source>
        <dbReference type="Proteomes" id="UP000238823"/>
    </source>
</evidence>
<evidence type="ECO:0000259" key="5">
    <source>
        <dbReference type="Pfam" id="PF13657"/>
    </source>
</evidence>
<dbReference type="InterPro" id="IPR052028">
    <property type="entry name" value="HipA_Ser/Thr_kinase"/>
</dbReference>
<dbReference type="Proteomes" id="UP000238823">
    <property type="component" value="Unassembled WGS sequence"/>
</dbReference>
<reference evidence="6 7" key="1">
    <citation type="submission" date="2018-03" db="EMBL/GenBank/DDBJ databases">
        <title>Draft Genome Sequences of the Obligatory Marine Myxobacteria Enhygromyxa salina SWB007.</title>
        <authorList>
            <person name="Poehlein A."/>
            <person name="Moghaddam J.A."/>
            <person name="Harms H."/>
            <person name="Alanjari M."/>
            <person name="Koenig G.M."/>
            <person name="Daniel R."/>
            <person name="Schaeberle T.F."/>
        </authorList>
    </citation>
    <scope>NUCLEOTIDE SEQUENCE [LARGE SCALE GENOMIC DNA]</scope>
    <source>
        <strain evidence="6 7">SWB007</strain>
    </source>
</reference>
<gene>
    <name evidence="6" type="primary">hipA_2</name>
    <name evidence="6" type="ORF">ENSA7_40630</name>
</gene>
<comment type="similarity">
    <text evidence="1">Belongs to the HipA Ser/Thr kinase family.</text>
</comment>
<dbReference type="GO" id="GO:0004674">
    <property type="term" value="F:protein serine/threonine kinase activity"/>
    <property type="evidence" value="ECO:0007669"/>
    <property type="project" value="UniProtKB-EC"/>
</dbReference>
<keyword evidence="2 6" id="KW-0808">Transferase</keyword>
<dbReference type="Gene3D" id="1.10.1070.20">
    <property type="match status" value="1"/>
</dbReference>
<dbReference type="GO" id="GO:0005829">
    <property type="term" value="C:cytosol"/>
    <property type="evidence" value="ECO:0007669"/>
    <property type="project" value="TreeGrafter"/>
</dbReference>
<sequence length="397" mass="43692">MLAASVYVHGRRVGSFQRIDDTWQDYVFGFAPEWLDDPDRPVLGQVFLDHMPDEIKTSGMFCWFDHLLPQGPSRRLFQRVAGLDEADADPFELLLAIGADLPGAVTLAPSTQWVSDAATRSVPAKPLLNAAGFSLPGAQLKLSLRDGEGGLVVPVGGEQGSWIAKFDDPRMPGLPTLEFSTTQWAVAAGIRAHQAQLVSIQDFAKLPEALPTGDGQVFLASRFDRSAEGSIHVEDFGQIFDFPAGAEQYHASYEALASVLAALARDDLREYVERLAFMIVSGNGDAHLKNWGVIYSDRRTPRLSPAYDLVSTIARLPRDDLALSLGGTRDFRAIGIESFENLARGIHVAATEVQTWARDARDRALETWHSEAKNLPFLASEREKIDAHIRRTPFCHS</sequence>
<dbReference type="OrthoDB" id="9805913at2"/>
<evidence type="ECO:0000259" key="4">
    <source>
        <dbReference type="Pfam" id="PF07804"/>
    </source>
</evidence>
<dbReference type="AlphaFoldDB" id="A0A2S9YM88"/>
<protein>
    <submittedName>
        <fullName evidence="6">Serine/threonine-protein kinase HipA</fullName>
        <ecNumber evidence="6">2.7.11.1</ecNumber>
    </submittedName>
</protein>
<feature type="domain" description="HipA N-terminal subdomain 1" evidence="5">
    <location>
        <begin position="5"/>
        <end position="107"/>
    </location>
</feature>
<dbReference type="InterPro" id="IPR017508">
    <property type="entry name" value="HipA_N1"/>
</dbReference>
<dbReference type="NCBIfam" id="TIGR03071">
    <property type="entry name" value="couple_hipA"/>
    <property type="match status" value="1"/>
</dbReference>
<dbReference type="RefSeq" id="WP_106091015.1">
    <property type="nucleotide sequence ID" value="NZ_PVNL01000079.1"/>
</dbReference>
<accession>A0A2S9YM88</accession>
<evidence type="ECO:0000256" key="2">
    <source>
        <dbReference type="ARBA" id="ARBA00022679"/>
    </source>
</evidence>
<proteinExistence type="inferred from homology"/>
<name>A0A2S9YM88_9BACT</name>
<dbReference type="EC" id="2.7.11.1" evidence="6"/>
<evidence type="ECO:0000256" key="1">
    <source>
        <dbReference type="ARBA" id="ARBA00010164"/>
    </source>
</evidence>
<comment type="caution">
    <text evidence="6">The sequence shown here is derived from an EMBL/GenBank/DDBJ whole genome shotgun (WGS) entry which is preliminary data.</text>
</comment>
<dbReference type="PANTHER" id="PTHR37419">
    <property type="entry name" value="SERINE/THREONINE-PROTEIN KINASE TOXIN HIPA"/>
    <property type="match status" value="1"/>
</dbReference>
<dbReference type="Pfam" id="PF13657">
    <property type="entry name" value="Couple_hipA"/>
    <property type="match status" value="1"/>
</dbReference>
<keyword evidence="3 6" id="KW-0418">Kinase</keyword>
<evidence type="ECO:0000313" key="6">
    <source>
        <dbReference type="EMBL" id="PRQ06215.1"/>
    </source>
</evidence>
<feature type="domain" description="HipA-like C-terminal" evidence="4">
    <location>
        <begin position="133"/>
        <end position="368"/>
    </location>
</feature>
<organism evidence="6 7">
    <name type="scientific">Enhygromyxa salina</name>
    <dbReference type="NCBI Taxonomy" id="215803"/>
    <lineage>
        <taxon>Bacteria</taxon>
        <taxon>Pseudomonadati</taxon>
        <taxon>Myxococcota</taxon>
        <taxon>Polyangia</taxon>
        <taxon>Nannocystales</taxon>
        <taxon>Nannocystaceae</taxon>
        <taxon>Enhygromyxa</taxon>
    </lineage>
</organism>
<dbReference type="InterPro" id="IPR012893">
    <property type="entry name" value="HipA-like_C"/>
</dbReference>
<dbReference type="PANTHER" id="PTHR37419:SF1">
    <property type="entry name" value="SERINE_THREONINE-PROTEIN KINASE TOXIN HIPA"/>
    <property type="match status" value="1"/>
</dbReference>
<dbReference type="EMBL" id="PVNL01000079">
    <property type="protein sequence ID" value="PRQ06215.1"/>
    <property type="molecule type" value="Genomic_DNA"/>
</dbReference>